<comment type="caution">
    <text evidence="1">The sequence shown here is derived from an EMBL/GenBank/DDBJ whole genome shotgun (WGS) entry which is preliminary data.</text>
</comment>
<proteinExistence type="predicted"/>
<name>A0ABW8PQP5_9FLAO</name>
<dbReference type="EMBL" id="JAZGZR010000018">
    <property type="protein sequence ID" value="MFK7049873.1"/>
    <property type="molecule type" value="Genomic_DNA"/>
</dbReference>
<keyword evidence="2" id="KW-1185">Reference proteome</keyword>
<dbReference type="RefSeq" id="WP_405322627.1">
    <property type="nucleotide sequence ID" value="NZ_JAZGZR010000018.1"/>
</dbReference>
<evidence type="ECO:0000313" key="1">
    <source>
        <dbReference type="EMBL" id="MFK7049873.1"/>
    </source>
</evidence>
<protein>
    <submittedName>
        <fullName evidence="1">Uncharacterized protein</fullName>
    </submittedName>
</protein>
<gene>
    <name evidence="1" type="ORF">V3Q77_08225</name>
</gene>
<accession>A0ABW8PQP5</accession>
<reference evidence="1 2" key="1">
    <citation type="submission" date="2024-02" db="EMBL/GenBank/DDBJ databases">
        <title>Comparative Genomic Analysis of Flavobacterium Species Causing Columnaris Disease of Freshwater Fish in Thailand: Insights into Virulence and Resistance Mechanisms.</title>
        <authorList>
            <person name="Nguyen D."/>
            <person name="Chokmangmeepisarn P."/>
            <person name="Khianchaikhan K."/>
            <person name="Morishita M."/>
            <person name="Bunnoy A."/>
            <person name="Rodkhum C."/>
        </authorList>
    </citation>
    <scope>NUCLEOTIDE SEQUENCE [LARGE SCALE GENOMIC DNA]</scope>
    <source>
        <strain evidence="1 2">KCRT2007</strain>
    </source>
</reference>
<dbReference type="Proteomes" id="UP001621813">
    <property type="component" value="Unassembled WGS sequence"/>
</dbReference>
<sequence length="86" mass="10022">MTKESNTFTQALEAMEQEFFFTNSIKEVSHDLDRAFVCFMQSDDADDMESRMNFFASYWAVKRSLHCIAVKQDPKKCDAIICSFLM</sequence>
<organism evidence="1 2">
    <name type="scientific">Flavobacterium davisii</name>
    <dbReference type="NCBI Taxonomy" id="2906077"/>
    <lineage>
        <taxon>Bacteria</taxon>
        <taxon>Pseudomonadati</taxon>
        <taxon>Bacteroidota</taxon>
        <taxon>Flavobacteriia</taxon>
        <taxon>Flavobacteriales</taxon>
        <taxon>Flavobacteriaceae</taxon>
        <taxon>Flavobacterium</taxon>
    </lineage>
</organism>
<evidence type="ECO:0000313" key="2">
    <source>
        <dbReference type="Proteomes" id="UP001621813"/>
    </source>
</evidence>